<accession>A0A917IMM0</accession>
<organism evidence="1 2">
    <name type="scientific">Filimonas zeae</name>
    <dbReference type="NCBI Taxonomy" id="1737353"/>
    <lineage>
        <taxon>Bacteria</taxon>
        <taxon>Pseudomonadati</taxon>
        <taxon>Bacteroidota</taxon>
        <taxon>Chitinophagia</taxon>
        <taxon>Chitinophagales</taxon>
        <taxon>Chitinophagaceae</taxon>
        <taxon>Filimonas</taxon>
    </lineage>
</organism>
<proteinExistence type="predicted"/>
<dbReference type="AlphaFoldDB" id="A0A917IMM0"/>
<name>A0A917IMM0_9BACT</name>
<reference evidence="1" key="2">
    <citation type="submission" date="2020-09" db="EMBL/GenBank/DDBJ databases">
        <authorList>
            <person name="Sun Q."/>
            <person name="Zhou Y."/>
        </authorList>
    </citation>
    <scope>NUCLEOTIDE SEQUENCE</scope>
    <source>
        <strain evidence="1">CGMCC 1.15290</strain>
    </source>
</reference>
<comment type="caution">
    <text evidence="1">The sequence shown here is derived from an EMBL/GenBank/DDBJ whole genome shotgun (WGS) entry which is preliminary data.</text>
</comment>
<dbReference type="Proteomes" id="UP000627292">
    <property type="component" value="Unassembled WGS sequence"/>
</dbReference>
<dbReference type="EMBL" id="BMIB01000001">
    <property type="protein sequence ID" value="GGH57137.1"/>
    <property type="molecule type" value="Genomic_DNA"/>
</dbReference>
<evidence type="ECO:0000313" key="1">
    <source>
        <dbReference type="EMBL" id="GGH57137.1"/>
    </source>
</evidence>
<keyword evidence="2" id="KW-1185">Reference proteome</keyword>
<sequence>MLQEILETFSWPASYLLIDDLPSMIIMRFPHCDFTFEVGFEGKLEFSIWPEQSDTNRFKREDALIALREMGDEKGIIFPFLQPYSAEKPSPEKMRHKIRNVCVIMQTYFLPSIGGDFSWISRYFEIRNRISGF</sequence>
<protein>
    <submittedName>
        <fullName evidence="1">Uncharacterized protein</fullName>
    </submittedName>
</protein>
<evidence type="ECO:0000313" key="2">
    <source>
        <dbReference type="Proteomes" id="UP000627292"/>
    </source>
</evidence>
<reference evidence="1" key="1">
    <citation type="journal article" date="2014" name="Int. J. Syst. Evol. Microbiol.">
        <title>Complete genome sequence of Corynebacterium casei LMG S-19264T (=DSM 44701T), isolated from a smear-ripened cheese.</title>
        <authorList>
            <consortium name="US DOE Joint Genome Institute (JGI-PGF)"/>
            <person name="Walter F."/>
            <person name="Albersmeier A."/>
            <person name="Kalinowski J."/>
            <person name="Ruckert C."/>
        </authorList>
    </citation>
    <scope>NUCLEOTIDE SEQUENCE</scope>
    <source>
        <strain evidence="1">CGMCC 1.15290</strain>
    </source>
</reference>
<gene>
    <name evidence="1" type="ORF">GCM10011379_01480</name>
</gene>